<dbReference type="Gene3D" id="3.30.230.10">
    <property type="match status" value="1"/>
</dbReference>
<dbReference type="InterPro" id="IPR014721">
    <property type="entry name" value="Ribsml_uS5_D2-typ_fold_subgr"/>
</dbReference>
<keyword evidence="4" id="KW-1185">Reference proteome</keyword>
<reference evidence="3 4" key="1">
    <citation type="submission" date="2019-03" db="EMBL/GenBank/DDBJ databases">
        <title>Ruegeria lutea sp. nov., a novel strain, isolated from marine sediment, the Masan Bay, South Korea.</title>
        <authorList>
            <person name="Kim J."/>
            <person name="Kim D.-Y."/>
            <person name="Lee S.-S."/>
        </authorList>
    </citation>
    <scope>NUCLEOTIDE SEQUENCE [LARGE SCALE GENOMIC DNA]</scope>
    <source>
        <strain evidence="3 4">318-1</strain>
    </source>
</reference>
<dbReference type="SUPFAM" id="SSF55874">
    <property type="entry name" value="ATPase domain of HSP90 chaperone/DNA topoisomerase II/histidine kinase"/>
    <property type="match status" value="1"/>
</dbReference>
<accession>A0A4V3ASA3</accession>
<dbReference type="InterPro" id="IPR015320">
    <property type="entry name" value="TopoVI_B_transducer"/>
</dbReference>
<name>A0A4V3ASA3_9RHOB</name>
<gene>
    <name evidence="3" type="ORF">E1832_08900</name>
</gene>
<dbReference type="InterPro" id="IPR036890">
    <property type="entry name" value="HATPase_C_sf"/>
</dbReference>
<dbReference type="Gene3D" id="3.30.565.10">
    <property type="entry name" value="Histidine kinase-like ATPase, C-terminal domain"/>
    <property type="match status" value="1"/>
</dbReference>
<sequence>MDNAIDACEDAGILPEIRIEPSRRGRIYTVAVQDNGPGIVEAQIGRIFGKLLYGSKFHKLSQSRGQQGMGISAAGMYGQLTTGEAMHILSRVAGEPQATDLYVSIDTRKNRPDIHHKKHVDWDVPHGTRVEITLEGHLQGGRHSIAAYLRQTAIANPHVTLHFRDSEGEARDFPRSVEALPPRPQEIKPHPHGIELGRLIQMLHGTKSRTLMQFLVDDFSSIGKVTAARIIEAAGKRLSARSYPKHIAHAQAVALHRAFDRVKIPGPRTDCIVPIGEPQLLRGLQSELAADFYTVTTRPAGTYRGNAQSPKVGWPS</sequence>
<dbReference type="EMBL" id="SMUV01000061">
    <property type="protein sequence ID" value="TDK49697.1"/>
    <property type="molecule type" value="Genomic_DNA"/>
</dbReference>
<protein>
    <submittedName>
        <fullName evidence="3">DNA topoisomerase VI subunit B</fullName>
        <ecNumber evidence="3">5.99.1.3</ecNumber>
    </submittedName>
</protein>
<dbReference type="PANTHER" id="PTHR48444">
    <property type="entry name" value="DNA TOPOISOMERASE 6 SUBUNIT B"/>
    <property type="match status" value="1"/>
</dbReference>
<proteinExistence type="predicted"/>
<dbReference type="EC" id="5.99.1.3" evidence="3"/>
<dbReference type="GO" id="GO:0006265">
    <property type="term" value="P:DNA topological change"/>
    <property type="evidence" value="ECO:0007669"/>
    <property type="project" value="InterPro"/>
</dbReference>
<dbReference type="PANTHER" id="PTHR48444:SF1">
    <property type="entry name" value="DNA TOPOISOMERASE 6 SUBUNIT B"/>
    <property type="match status" value="1"/>
</dbReference>
<dbReference type="Pfam" id="PF02518">
    <property type="entry name" value="HATPase_c"/>
    <property type="match status" value="1"/>
</dbReference>
<dbReference type="GO" id="GO:0003677">
    <property type="term" value="F:DNA binding"/>
    <property type="evidence" value="ECO:0007669"/>
    <property type="project" value="InterPro"/>
</dbReference>
<feature type="domain" description="DNA topoisomerase VI subunit B transducer" evidence="2">
    <location>
        <begin position="267"/>
        <end position="307"/>
    </location>
</feature>
<dbReference type="OrthoDB" id="9809567at2"/>
<dbReference type="Pfam" id="PF09239">
    <property type="entry name" value="Topo-VIb_trans"/>
    <property type="match status" value="1"/>
</dbReference>
<comment type="caution">
    <text evidence="3">The sequence shown here is derived from an EMBL/GenBank/DDBJ whole genome shotgun (WGS) entry which is preliminary data.</text>
</comment>
<dbReference type="Gene3D" id="1.10.8.50">
    <property type="match status" value="1"/>
</dbReference>
<dbReference type="InterPro" id="IPR003594">
    <property type="entry name" value="HATPase_dom"/>
</dbReference>
<feature type="domain" description="Histidine kinase/HSP90-like ATPase" evidence="1">
    <location>
        <begin position="1"/>
        <end position="81"/>
    </location>
</feature>
<dbReference type="RefSeq" id="WP_133359386.1">
    <property type="nucleotide sequence ID" value="NZ_SMUV01000061.1"/>
</dbReference>
<evidence type="ECO:0000259" key="2">
    <source>
        <dbReference type="Pfam" id="PF09239"/>
    </source>
</evidence>
<evidence type="ECO:0000313" key="3">
    <source>
        <dbReference type="EMBL" id="TDK49697.1"/>
    </source>
</evidence>
<dbReference type="GO" id="GO:0003918">
    <property type="term" value="F:DNA topoisomerase type II (double strand cut, ATP-hydrolyzing) activity"/>
    <property type="evidence" value="ECO:0007669"/>
    <property type="project" value="InterPro"/>
</dbReference>
<dbReference type="SUPFAM" id="SSF46946">
    <property type="entry name" value="S13-like H2TH domain"/>
    <property type="match status" value="1"/>
</dbReference>
<dbReference type="InterPro" id="IPR010979">
    <property type="entry name" value="Ribosomal_uS13-like_H2TH"/>
</dbReference>
<dbReference type="AlphaFoldDB" id="A0A4V3ASA3"/>
<evidence type="ECO:0000259" key="1">
    <source>
        <dbReference type="Pfam" id="PF02518"/>
    </source>
</evidence>
<dbReference type="Proteomes" id="UP000295301">
    <property type="component" value="Unassembled WGS sequence"/>
</dbReference>
<organism evidence="3 4">
    <name type="scientific">Antarcticimicrobium luteum</name>
    <dbReference type="NCBI Taxonomy" id="2547397"/>
    <lineage>
        <taxon>Bacteria</taxon>
        <taxon>Pseudomonadati</taxon>
        <taxon>Pseudomonadota</taxon>
        <taxon>Alphaproteobacteria</taxon>
        <taxon>Rhodobacterales</taxon>
        <taxon>Paracoccaceae</taxon>
        <taxon>Antarcticimicrobium</taxon>
    </lineage>
</organism>
<evidence type="ECO:0000313" key="4">
    <source>
        <dbReference type="Proteomes" id="UP000295301"/>
    </source>
</evidence>
<dbReference type="NCBIfam" id="NF003218">
    <property type="entry name" value="PRK04184.1"/>
    <property type="match status" value="1"/>
</dbReference>
<keyword evidence="3" id="KW-0413">Isomerase</keyword>